<keyword evidence="2" id="KW-0812">Transmembrane</keyword>
<keyword evidence="2" id="KW-0472">Membrane</keyword>
<keyword evidence="4" id="KW-1185">Reference proteome</keyword>
<evidence type="ECO:0000313" key="3">
    <source>
        <dbReference type="EMBL" id="MDN4475781.1"/>
    </source>
</evidence>
<gene>
    <name evidence="3" type="ORF">QQX09_07920</name>
</gene>
<evidence type="ECO:0000256" key="2">
    <source>
        <dbReference type="SAM" id="Phobius"/>
    </source>
</evidence>
<protein>
    <submittedName>
        <fullName evidence="3">Uncharacterized protein</fullName>
    </submittedName>
</protein>
<keyword evidence="2" id="KW-1133">Transmembrane helix</keyword>
<dbReference type="EMBL" id="JAUHPW010000005">
    <property type="protein sequence ID" value="MDN4475781.1"/>
    <property type="molecule type" value="Genomic_DNA"/>
</dbReference>
<organism evidence="3 4">
    <name type="scientific">Demequina litoralis</name>
    <dbReference type="NCBI Taxonomy" id="3051660"/>
    <lineage>
        <taxon>Bacteria</taxon>
        <taxon>Bacillati</taxon>
        <taxon>Actinomycetota</taxon>
        <taxon>Actinomycetes</taxon>
        <taxon>Micrococcales</taxon>
        <taxon>Demequinaceae</taxon>
        <taxon>Demequina</taxon>
    </lineage>
</organism>
<dbReference type="RefSeq" id="WP_301133188.1">
    <property type="nucleotide sequence ID" value="NZ_JAUHPW010000005.1"/>
</dbReference>
<evidence type="ECO:0000313" key="4">
    <source>
        <dbReference type="Proteomes" id="UP001172728"/>
    </source>
</evidence>
<dbReference type="Proteomes" id="UP001172728">
    <property type="component" value="Unassembled WGS sequence"/>
</dbReference>
<feature type="region of interest" description="Disordered" evidence="1">
    <location>
        <begin position="139"/>
        <end position="164"/>
    </location>
</feature>
<feature type="transmembrane region" description="Helical" evidence="2">
    <location>
        <begin position="51"/>
        <end position="71"/>
    </location>
</feature>
<accession>A0ABT8G9G1</accession>
<comment type="caution">
    <text evidence="3">The sequence shown here is derived from an EMBL/GenBank/DDBJ whole genome shotgun (WGS) entry which is preliminary data.</text>
</comment>
<sequence length="164" mass="17475">MSEQNVRIPLLGALALIALGSMLGAAATLVTLDAGDVDLDWARIIGYVGDLGPIATALAAVAAGVVGLTTLRQRAYADARAEWWRRAQWAAERQLALDPNERRVARGVLLALASDPLAGGEGSRESQFLEAFTAAEMVHASDSDPHNGSRWRRTSLRRWGGADS</sequence>
<reference evidence="3" key="1">
    <citation type="submission" date="2023-06" db="EMBL/GenBank/DDBJ databases">
        <title>Sysu t00192.</title>
        <authorList>
            <person name="Gao L."/>
            <person name="Fang B.-Z."/>
            <person name="Li W.-J."/>
        </authorList>
    </citation>
    <scope>NUCLEOTIDE SEQUENCE</scope>
    <source>
        <strain evidence="3">SYSU T00192</strain>
    </source>
</reference>
<proteinExistence type="predicted"/>
<name>A0ABT8G9G1_9MICO</name>
<evidence type="ECO:0000256" key="1">
    <source>
        <dbReference type="SAM" id="MobiDB-lite"/>
    </source>
</evidence>